<comment type="caution">
    <text evidence="4">The sequence shown here is derived from an EMBL/GenBank/DDBJ whole genome shotgun (WGS) entry which is preliminary data.</text>
</comment>
<protein>
    <recommendedName>
        <fullName evidence="3">MCM C-terminal AAA(+) ATPase domain-containing protein</fullName>
    </recommendedName>
</protein>
<dbReference type="Proteomes" id="UP001381693">
    <property type="component" value="Unassembled WGS sequence"/>
</dbReference>
<evidence type="ECO:0000313" key="5">
    <source>
        <dbReference type="Proteomes" id="UP001381693"/>
    </source>
</evidence>
<dbReference type="Pfam" id="PF00493">
    <property type="entry name" value="MCM"/>
    <property type="match status" value="1"/>
</dbReference>
<dbReference type="PANTHER" id="PTHR11630:SF75">
    <property type="entry name" value="MINICHROMOSOME MAINTENANCE DOMAIN-CONTAINING PROTEIN 2"/>
    <property type="match status" value="1"/>
</dbReference>
<evidence type="ECO:0000256" key="2">
    <source>
        <dbReference type="ARBA" id="ARBA00022840"/>
    </source>
</evidence>
<evidence type="ECO:0000256" key="1">
    <source>
        <dbReference type="ARBA" id="ARBA00022741"/>
    </source>
</evidence>
<keyword evidence="1" id="KW-0547">Nucleotide-binding</keyword>
<feature type="domain" description="MCM C-terminal AAA(+) ATPase" evidence="3">
    <location>
        <begin position="387"/>
        <end position="476"/>
    </location>
</feature>
<dbReference type="GO" id="GO:0000727">
    <property type="term" value="P:double-strand break repair via break-induced replication"/>
    <property type="evidence" value="ECO:0007669"/>
    <property type="project" value="TreeGrafter"/>
</dbReference>
<proteinExistence type="predicted"/>
<dbReference type="GO" id="GO:0003677">
    <property type="term" value="F:DNA binding"/>
    <property type="evidence" value="ECO:0007669"/>
    <property type="project" value="InterPro"/>
</dbReference>
<gene>
    <name evidence="4" type="ORF">SK128_024726</name>
</gene>
<sequence>MGILQSCEFSLCLFTIPEGEMAELVLSRPLEARKIFHEVIHTAAVAISLELKIQPKSSEADDDEKDHCPPAPLSKLPETFDLASFYSNNGMKTSSPNEKTKDLHTSGVDKIDFNLTMNSLEYDLPLDSSITEDSSDILTIEQLHVTVSVDGIPWGPEWIIKCVQDLLLCLDQPFLSLISGRILSFSLPTPYTVWARYLCTSEGCIGMARDLHIRVFALGSSDEQVVKNKPRCRVCKSELEEDPSSRELGEKSTLYLLPDAQSAALTGDAHIRSQALTLILRDEMLGRIVPGQRLQATVMVVSRTHRNRVPYLEGIFVYSPIPLRPPTVLPPMFRKLVADRQSSPWSLVLTLAYMFATTVAPAGTFHTLKLSLLLSLASCSPDKAGLAVLAVGSNTTLLLRLLWYGARFAPHNVIHSSLNDLTASYTRDSDGQIWVQAGSLLLAHGGVCVLGDFSKFKKEARHSVCNALESGMVQVDANARLRIHAATLKYPLRSSAWACYDPAPAKGRSTIETDETFLHVPLGDLTKSITDVFGLVVYTETPGGECESKAEDVITLHTLLEATKPQEPPVPLISQEDLKQVYSTSGKLVTMLLNIVNS</sequence>
<accession>A0AAN8XFG9</accession>
<dbReference type="GO" id="GO:0005524">
    <property type="term" value="F:ATP binding"/>
    <property type="evidence" value="ECO:0007669"/>
    <property type="project" value="UniProtKB-KW"/>
</dbReference>
<keyword evidence="5" id="KW-1185">Reference proteome</keyword>
<dbReference type="InterPro" id="IPR001208">
    <property type="entry name" value="MCM_dom"/>
</dbReference>
<dbReference type="AlphaFoldDB" id="A0AAN8XFG9"/>
<keyword evidence="2" id="KW-0067">ATP-binding</keyword>
<dbReference type="GO" id="GO:0005634">
    <property type="term" value="C:nucleus"/>
    <property type="evidence" value="ECO:0007669"/>
    <property type="project" value="TreeGrafter"/>
</dbReference>
<evidence type="ECO:0000313" key="4">
    <source>
        <dbReference type="EMBL" id="KAK7081911.1"/>
    </source>
</evidence>
<dbReference type="InterPro" id="IPR031327">
    <property type="entry name" value="MCM"/>
</dbReference>
<dbReference type="GO" id="GO:0017116">
    <property type="term" value="F:single-stranded DNA helicase activity"/>
    <property type="evidence" value="ECO:0007669"/>
    <property type="project" value="TreeGrafter"/>
</dbReference>
<dbReference type="EMBL" id="JAXCGZ010004345">
    <property type="protein sequence ID" value="KAK7081911.1"/>
    <property type="molecule type" value="Genomic_DNA"/>
</dbReference>
<organism evidence="4 5">
    <name type="scientific">Halocaridina rubra</name>
    <name type="common">Hawaiian red shrimp</name>
    <dbReference type="NCBI Taxonomy" id="373956"/>
    <lineage>
        <taxon>Eukaryota</taxon>
        <taxon>Metazoa</taxon>
        <taxon>Ecdysozoa</taxon>
        <taxon>Arthropoda</taxon>
        <taxon>Crustacea</taxon>
        <taxon>Multicrustacea</taxon>
        <taxon>Malacostraca</taxon>
        <taxon>Eumalacostraca</taxon>
        <taxon>Eucarida</taxon>
        <taxon>Decapoda</taxon>
        <taxon>Pleocyemata</taxon>
        <taxon>Caridea</taxon>
        <taxon>Atyoidea</taxon>
        <taxon>Atyidae</taxon>
        <taxon>Halocaridina</taxon>
    </lineage>
</organism>
<dbReference type="Gene3D" id="3.40.50.300">
    <property type="entry name" value="P-loop containing nucleotide triphosphate hydrolases"/>
    <property type="match status" value="1"/>
</dbReference>
<dbReference type="InterPro" id="IPR027417">
    <property type="entry name" value="P-loop_NTPase"/>
</dbReference>
<name>A0AAN8XFG9_HALRR</name>
<reference evidence="4 5" key="1">
    <citation type="submission" date="2023-11" db="EMBL/GenBank/DDBJ databases">
        <title>Halocaridina rubra genome assembly.</title>
        <authorList>
            <person name="Smith C."/>
        </authorList>
    </citation>
    <scope>NUCLEOTIDE SEQUENCE [LARGE SCALE GENOMIC DNA]</scope>
    <source>
        <strain evidence="4">EP-1</strain>
        <tissue evidence="4">Whole</tissue>
    </source>
</reference>
<dbReference type="PANTHER" id="PTHR11630">
    <property type="entry name" value="DNA REPLICATION LICENSING FACTOR MCM FAMILY MEMBER"/>
    <property type="match status" value="1"/>
</dbReference>
<evidence type="ECO:0000259" key="3">
    <source>
        <dbReference type="Pfam" id="PF00493"/>
    </source>
</evidence>